<feature type="transmembrane region" description="Helical" evidence="3">
    <location>
        <begin position="115"/>
        <end position="133"/>
    </location>
</feature>
<feature type="transmembrane region" description="Helical" evidence="3">
    <location>
        <begin position="180"/>
        <end position="199"/>
    </location>
</feature>
<feature type="domain" description="GGDEF" evidence="4">
    <location>
        <begin position="238"/>
        <end position="372"/>
    </location>
</feature>
<dbReference type="Proteomes" id="UP000251842">
    <property type="component" value="Chromosome"/>
</dbReference>
<feature type="transmembrane region" description="Helical" evidence="3">
    <location>
        <begin position="86"/>
        <end position="109"/>
    </location>
</feature>
<dbReference type="PROSITE" id="PS50887">
    <property type="entry name" value="GGDEF"/>
    <property type="match status" value="1"/>
</dbReference>
<dbReference type="SMART" id="SM00267">
    <property type="entry name" value="GGDEF"/>
    <property type="match status" value="1"/>
</dbReference>
<dbReference type="AlphaFoldDB" id="A0A344J2X3"/>
<evidence type="ECO:0000256" key="1">
    <source>
        <dbReference type="ARBA" id="ARBA00012528"/>
    </source>
</evidence>
<dbReference type="EMBL" id="CP029556">
    <property type="protein sequence ID" value="AXA83383.1"/>
    <property type="molecule type" value="Genomic_DNA"/>
</dbReference>
<evidence type="ECO:0000259" key="4">
    <source>
        <dbReference type="PROSITE" id="PS50887"/>
    </source>
</evidence>
<gene>
    <name evidence="5" type="ORF">DCD74_00575</name>
</gene>
<dbReference type="OrthoDB" id="9803824at2"/>
<dbReference type="InterPro" id="IPR029787">
    <property type="entry name" value="Nucleotide_cyclase"/>
</dbReference>
<dbReference type="PANTHER" id="PTHR45138">
    <property type="entry name" value="REGULATORY COMPONENTS OF SENSORY TRANSDUCTION SYSTEM"/>
    <property type="match status" value="1"/>
</dbReference>
<dbReference type="EC" id="2.7.7.65" evidence="1"/>
<proteinExistence type="predicted"/>
<reference evidence="6" key="1">
    <citation type="submission" date="2018-05" db="EMBL/GenBank/DDBJ databases">
        <title>Luteimonas pekinense sp. nov., isolated from human Meibomian gland secretions, Beijing, China.</title>
        <authorList>
            <person name="Wen T."/>
            <person name="Bai H."/>
            <person name="Lv H."/>
        </authorList>
    </citation>
    <scope>NUCLEOTIDE SEQUENCE [LARGE SCALE GENOMIC DNA]</scope>
    <source>
        <strain evidence="6">83-4</strain>
    </source>
</reference>
<feature type="transmembrane region" description="Helical" evidence="3">
    <location>
        <begin position="140"/>
        <end position="160"/>
    </location>
</feature>
<dbReference type="CDD" id="cd01949">
    <property type="entry name" value="GGDEF"/>
    <property type="match status" value="1"/>
</dbReference>
<evidence type="ECO:0000256" key="3">
    <source>
        <dbReference type="SAM" id="Phobius"/>
    </source>
</evidence>
<protein>
    <recommendedName>
        <fullName evidence="1">diguanylate cyclase</fullName>
        <ecNumber evidence="1">2.7.7.65</ecNumber>
    </recommendedName>
</protein>
<dbReference type="InterPro" id="IPR043128">
    <property type="entry name" value="Rev_trsase/Diguanyl_cyclase"/>
</dbReference>
<dbReference type="GO" id="GO:0052621">
    <property type="term" value="F:diguanylate cyclase activity"/>
    <property type="evidence" value="ECO:0007669"/>
    <property type="project" value="UniProtKB-EC"/>
</dbReference>
<feature type="transmembrane region" description="Helical" evidence="3">
    <location>
        <begin position="57"/>
        <end position="79"/>
    </location>
</feature>
<dbReference type="SUPFAM" id="SSF55073">
    <property type="entry name" value="Nucleotide cyclase"/>
    <property type="match status" value="1"/>
</dbReference>
<dbReference type="InterPro" id="IPR050469">
    <property type="entry name" value="Diguanylate_Cyclase"/>
</dbReference>
<dbReference type="Gene3D" id="3.30.70.270">
    <property type="match status" value="1"/>
</dbReference>
<dbReference type="NCBIfam" id="TIGR00254">
    <property type="entry name" value="GGDEF"/>
    <property type="match status" value="1"/>
</dbReference>
<name>A0A344J2X3_9GAMM</name>
<accession>A0A344J2X3</accession>
<dbReference type="PANTHER" id="PTHR45138:SF9">
    <property type="entry name" value="DIGUANYLATE CYCLASE DGCM-RELATED"/>
    <property type="match status" value="1"/>
</dbReference>
<keyword evidence="3" id="KW-0812">Transmembrane</keyword>
<keyword evidence="6" id="KW-1185">Reference proteome</keyword>
<evidence type="ECO:0000256" key="2">
    <source>
        <dbReference type="ARBA" id="ARBA00034247"/>
    </source>
</evidence>
<evidence type="ECO:0000313" key="6">
    <source>
        <dbReference type="Proteomes" id="UP000251842"/>
    </source>
</evidence>
<keyword evidence="3" id="KW-0472">Membrane</keyword>
<dbReference type="Pfam" id="PF00990">
    <property type="entry name" value="GGDEF"/>
    <property type="match status" value="1"/>
</dbReference>
<evidence type="ECO:0000313" key="5">
    <source>
        <dbReference type="EMBL" id="AXA83383.1"/>
    </source>
</evidence>
<dbReference type="InterPro" id="IPR000160">
    <property type="entry name" value="GGDEF_dom"/>
</dbReference>
<dbReference type="KEGG" id="lue:DCD74_00575"/>
<comment type="catalytic activity">
    <reaction evidence="2">
        <text>2 GTP = 3',3'-c-di-GMP + 2 diphosphate</text>
        <dbReference type="Rhea" id="RHEA:24898"/>
        <dbReference type="ChEBI" id="CHEBI:33019"/>
        <dbReference type="ChEBI" id="CHEBI:37565"/>
        <dbReference type="ChEBI" id="CHEBI:58805"/>
        <dbReference type="EC" id="2.7.7.65"/>
    </reaction>
</comment>
<keyword evidence="3" id="KW-1133">Transmembrane helix</keyword>
<organism evidence="5 6">
    <name type="scientific">Solilutibacter oculi</name>
    <dbReference type="NCBI Taxonomy" id="2698682"/>
    <lineage>
        <taxon>Bacteria</taxon>
        <taxon>Pseudomonadati</taxon>
        <taxon>Pseudomonadota</taxon>
        <taxon>Gammaproteobacteria</taxon>
        <taxon>Lysobacterales</taxon>
        <taxon>Lysobacteraceae</taxon>
        <taxon>Solilutibacter</taxon>
    </lineage>
</organism>
<sequence>MGWTGVLRRLFAQPDEVMLETGAGGELVVARMRAWSSPLLLLLPLASHLAGGASAETWVGVFAACATIACSMLLLHLAGQHGRYRWLPFASGTFDISIITASLALLSLYDPAAGINSMVIWSFYLISIFLTALRNDGRLVAWVGLLAVLQFWALGAWILGGHSAAQLASPGYGSANWGNVIQRLVLLAIATIVTATIIMRMQRLIDLAGTDSLTGIANRSWLGYRFPRLVARAQARGEDFAVAIIDLDHFKRINDEIGHLAGDRALCHFIDMAKQELREDDWIVRLGGEEFALVLHDTLPVARARLDGLRRHVADSGFDPGDGLAPCRITFSAGVCAFPHDGPNLLTLLGRADKRLGIAKRTGRNRVVADDSQVQGLDRADALPAA</sequence>